<dbReference type="InterPro" id="IPR038379">
    <property type="entry name" value="SecE_sf"/>
</dbReference>
<dbReference type="InterPro" id="IPR005807">
    <property type="entry name" value="SecE_bac"/>
</dbReference>
<dbReference type="GO" id="GO:0065002">
    <property type="term" value="P:intracellular protein transmembrane transport"/>
    <property type="evidence" value="ECO:0007669"/>
    <property type="project" value="UniProtKB-UniRule"/>
</dbReference>
<evidence type="ECO:0000256" key="1">
    <source>
        <dbReference type="ARBA" id="ARBA00004370"/>
    </source>
</evidence>
<sequence>MAAKAVANKTKENKSFVEKTGKFFRGVWSELKKVHWPNRKQLVTYTGVVLAATLMVAALIWVADSILSFLLDFIL</sequence>
<evidence type="ECO:0000256" key="7">
    <source>
        <dbReference type="ARBA" id="ARBA00023010"/>
    </source>
</evidence>
<dbReference type="AlphaFoldDB" id="A0AAU0UGL6"/>
<evidence type="ECO:0000256" key="2">
    <source>
        <dbReference type="ARBA" id="ARBA00022448"/>
    </source>
</evidence>
<dbReference type="PANTHER" id="PTHR33910:SF1">
    <property type="entry name" value="PROTEIN TRANSLOCASE SUBUNIT SECE"/>
    <property type="match status" value="1"/>
</dbReference>
<dbReference type="KEGG" id="dbc:MFMK1_000135"/>
<dbReference type="GO" id="GO:0008320">
    <property type="term" value="F:protein transmembrane transporter activity"/>
    <property type="evidence" value="ECO:0007669"/>
    <property type="project" value="UniProtKB-UniRule"/>
</dbReference>
<dbReference type="GO" id="GO:0043952">
    <property type="term" value="P:protein transport by the Sec complex"/>
    <property type="evidence" value="ECO:0007669"/>
    <property type="project" value="UniProtKB-UniRule"/>
</dbReference>
<evidence type="ECO:0000256" key="3">
    <source>
        <dbReference type="ARBA" id="ARBA00022475"/>
    </source>
</evidence>
<dbReference type="EMBL" id="CP121694">
    <property type="protein sequence ID" value="WRO20377.1"/>
    <property type="molecule type" value="Genomic_DNA"/>
</dbReference>
<keyword evidence="4 9" id="KW-0812">Transmembrane</keyword>
<comment type="subcellular location">
    <subcellularLocation>
        <location evidence="9">Cell membrane</location>
        <topology evidence="9">Single-pass membrane protein</topology>
    </subcellularLocation>
    <subcellularLocation>
        <location evidence="1">Membrane</location>
    </subcellularLocation>
</comment>
<evidence type="ECO:0000256" key="6">
    <source>
        <dbReference type="ARBA" id="ARBA00022989"/>
    </source>
</evidence>
<keyword evidence="7 9" id="KW-0811">Translocation</keyword>
<dbReference type="GO" id="GO:0006605">
    <property type="term" value="P:protein targeting"/>
    <property type="evidence" value="ECO:0007669"/>
    <property type="project" value="UniProtKB-UniRule"/>
</dbReference>
<evidence type="ECO:0000256" key="5">
    <source>
        <dbReference type="ARBA" id="ARBA00022927"/>
    </source>
</evidence>
<keyword evidence="3 9" id="KW-1003">Cell membrane</keyword>
<keyword evidence="2 9" id="KW-0813">Transport</keyword>
<keyword evidence="8 9" id="KW-0472">Membrane</keyword>
<dbReference type="InterPro" id="IPR001901">
    <property type="entry name" value="Translocase_SecE/Sec61-g"/>
</dbReference>
<keyword evidence="11" id="KW-1185">Reference proteome</keyword>
<evidence type="ECO:0000256" key="4">
    <source>
        <dbReference type="ARBA" id="ARBA00022692"/>
    </source>
</evidence>
<comment type="similarity">
    <text evidence="9">Belongs to the SecE/SEC61-gamma family.</text>
</comment>
<evidence type="ECO:0000313" key="11">
    <source>
        <dbReference type="Proteomes" id="UP001329915"/>
    </source>
</evidence>
<accession>A0AAU0UGL6</accession>
<dbReference type="GO" id="GO:0005886">
    <property type="term" value="C:plasma membrane"/>
    <property type="evidence" value="ECO:0007669"/>
    <property type="project" value="UniProtKB-SubCell"/>
</dbReference>
<dbReference type="PROSITE" id="PS01067">
    <property type="entry name" value="SECE_SEC61G"/>
    <property type="match status" value="1"/>
</dbReference>
<dbReference type="NCBIfam" id="TIGR00964">
    <property type="entry name" value="secE_bact"/>
    <property type="match status" value="1"/>
</dbReference>
<gene>
    <name evidence="9 10" type="primary">secE</name>
    <name evidence="10" type="ORF">MFMK1_000135</name>
</gene>
<dbReference type="GO" id="GO:0009306">
    <property type="term" value="P:protein secretion"/>
    <property type="evidence" value="ECO:0007669"/>
    <property type="project" value="UniProtKB-UniRule"/>
</dbReference>
<organism evidence="10 11">
    <name type="scientific">Metallumcola ferriviriculae</name>
    <dbReference type="NCBI Taxonomy" id="3039180"/>
    <lineage>
        <taxon>Bacteria</taxon>
        <taxon>Bacillati</taxon>
        <taxon>Bacillota</taxon>
        <taxon>Clostridia</taxon>
        <taxon>Neomoorellales</taxon>
        <taxon>Desulfitibacteraceae</taxon>
        <taxon>Metallumcola</taxon>
    </lineage>
</organism>
<comment type="function">
    <text evidence="9">Essential subunit of the Sec protein translocation channel SecYEG. Clamps together the 2 halves of SecY. May contact the channel plug during translocation.</text>
</comment>
<evidence type="ECO:0000256" key="9">
    <source>
        <dbReference type="HAMAP-Rule" id="MF_00422"/>
    </source>
</evidence>
<keyword evidence="5 9" id="KW-0653">Protein transport</keyword>
<dbReference type="PANTHER" id="PTHR33910">
    <property type="entry name" value="PROTEIN TRANSLOCASE SUBUNIT SECE"/>
    <property type="match status" value="1"/>
</dbReference>
<keyword evidence="6 9" id="KW-1133">Transmembrane helix</keyword>
<dbReference type="Proteomes" id="UP001329915">
    <property type="component" value="Chromosome"/>
</dbReference>
<reference evidence="10 11" key="1">
    <citation type="submission" date="2023-04" db="EMBL/GenBank/DDBJ databases">
        <authorList>
            <person name="Hsu D."/>
        </authorList>
    </citation>
    <scope>NUCLEOTIDE SEQUENCE [LARGE SCALE GENOMIC DNA]</scope>
    <source>
        <strain evidence="10 11">MK1</strain>
    </source>
</reference>
<proteinExistence type="inferred from homology"/>
<evidence type="ECO:0000256" key="8">
    <source>
        <dbReference type="ARBA" id="ARBA00023136"/>
    </source>
</evidence>
<dbReference type="PRINTS" id="PR01650">
    <property type="entry name" value="SECETRNLCASE"/>
</dbReference>
<dbReference type="Gene3D" id="1.20.5.1030">
    <property type="entry name" value="Preprotein translocase secy subunit"/>
    <property type="match status" value="1"/>
</dbReference>
<comment type="subunit">
    <text evidence="9">Component of the Sec protein translocase complex. Heterotrimer consisting of SecY, SecE and SecG subunits. The heterotrimers can form oligomers, although 1 heterotrimer is thought to be able to translocate proteins. Interacts with the ribosome. Interacts with SecDF, and other proteins may be involved. Interacts with SecA.</text>
</comment>
<feature type="transmembrane region" description="Helical" evidence="9">
    <location>
        <begin position="42"/>
        <end position="63"/>
    </location>
</feature>
<protein>
    <recommendedName>
        <fullName evidence="9">Protein translocase subunit SecE</fullName>
    </recommendedName>
</protein>
<dbReference type="HAMAP" id="MF_00422">
    <property type="entry name" value="SecE"/>
    <property type="match status" value="1"/>
</dbReference>
<name>A0AAU0UGL6_9FIRM</name>
<dbReference type="Pfam" id="PF00584">
    <property type="entry name" value="SecE"/>
    <property type="match status" value="1"/>
</dbReference>
<dbReference type="RefSeq" id="WP_366923277.1">
    <property type="nucleotide sequence ID" value="NZ_CP121694.1"/>
</dbReference>
<evidence type="ECO:0000313" key="10">
    <source>
        <dbReference type="EMBL" id="WRO20377.1"/>
    </source>
</evidence>